<organism evidence="1 2">
    <name type="scientific">Trichonephila inaurata madagascariensis</name>
    <dbReference type="NCBI Taxonomy" id="2747483"/>
    <lineage>
        <taxon>Eukaryota</taxon>
        <taxon>Metazoa</taxon>
        <taxon>Ecdysozoa</taxon>
        <taxon>Arthropoda</taxon>
        <taxon>Chelicerata</taxon>
        <taxon>Arachnida</taxon>
        <taxon>Araneae</taxon>
        <taxon>Araneomorphae</taxon>
        <taxon>Entelegynae</taxon>
        <taxon>Araneoidea</taxon>
        <taxon>Nephilidae</taxon>
        <taxon>Trichonephila</taxon>
        <taxon>Trichonephila inaurata</taxon>
    </lineage>
</organism>
<proteinExistence type="predicted"/>
<keyword evidence="2" id="KW-1185">Reference proteome</keyword>
<gene>
    <name evidence="1" type="ORF">TNIN_377951</name>
</gene>
<name>A0A8X6XTZ7_9ARAC</name>
<comment type="caution">
    <text evidence="1">The sequence shown here is derived from an EMBL/GenBank/DDBJ whole genome shotgun (WGS) entry which is preliminary data.</text>
</comment>
<accession>A0A8X6XTZ7</accession>
<protein>
    <submittedName>
        <fullName evidence="1">Uncharacterized protein</fullName>
    </submittedName>
</protein>
<evidence type="ECO:0000313" key="1">
    <source>
        <dbReference type="EMBL" id="GFY58630.1"/>
    </source>
</evidence>
<dbReference type="EMBL" id="BMAV01012183">
    <property type="protein sequence ID" value="GFY58630.1"/>
    <property type="molecule type" value="Genomic_DNA"/>
</dbReference>
<dbReference type="AlphaFoldDB" id="A0A8X6XTZ7"/>
<evidence type="ECO:0000313" key="2">
    <source>
        <dbReference type="Proteomes" id="UP000886998"/>
    </source>
</evidence>
<sequence length="90" mass="10622">MKLTVRAASQGHSRSQSILCRGRVNMFHHKRSVYNYATELRYFRIATTNFVHGAWMQDKLLQKTQHVSDKFISRNLTTLRPQRFPDLTPM</sequence>
<dbReference type="Proteomes" id="UP000886998">
    <property type="component" value="Unassembled WGS sequence"/>
</dbReference>
<reference evidence="1" key="1">
    <citation type="submission" date="2020-08" db="EMBL/GenBank/DDBJ databases">
        <title>Multicomponent nature underlies the extraordinary mechanical properties of spider dragline silk.</title>
        <authorList>
            <person name="Kono N."/>
            <person name="Nakamura H."/>
            <person name="Mori M."/>
            <person name="Yoshida Y."/>
            <person name="Ohtoshi R."/>
            <person name="Malay A.D."/>
            <person name="Moran D.A.P."/>
            <person name="Tomita M."/>
            <person name="Numata K."/>
            <person name="Arakawa K."/>
        </authorList>
    </citation>
    <scope>NUCLEOTIDE SEQUENCE</scope>
</reference>